<gene>
    <name evidence="14" type="ORF">DL237_01985</name>
</gene>
<keyword evidence="7 12" id="KW-1133">Transmembrane helix</keyword>
<dbReference type="OrthoDB" id="4759734at2"/>
<dbReference type="CDD" id="cd03512">
    <property type="entry name" value="Alkane-hydroxylase"/>
    <property type="match status" value="1"/>
</dbReference>
<comment type="subcellular location">
    <subcellularLocation>
        <location evidence="1">Cell inner membrane</location>
        <topology evidence="1">Multi-pass membrane protein</topology>
    </subcellularLocation>
</comment>
<sequence length="378" mass="43392">MPMSPTAPSGFAAALPFWLSLVMVPLVVIGALQGGLSVLLVPLYGYGLFSVLDHLLGLDPTNRDIQTGDNALFWHRAVTLIWPLLQFLTLFWVIWYASHADHLGILETIVLFYGVGTMTGAIGIVYSHELMHQRTKTERWMADVLLSMVLYSHFRTEHLLVHHTHVATPRDAVTARYNEGFPHFFARVMRECPRSAWAAEVDRLHKRGRTALDRSNPFWRYAALQAAMLLLAIGLGGVTGLVLFLFQALVAIWLLELTDYIEHYGLTRKYLGNGKFEHVKPHHSWNATHTATNWLLINLQRHSDHHARPDRRFPLLQARSGQEAPQLPHGYPIMAMMAMIPSLWRRRMNPRVRKWRAMYYPEITDWRPYKAGTHRDLS</sequence>
<evidence type="ECO:0000256" key="1">
    <source>
        <dbReference type="ARBA" id="ARBA00004429"/>
    </source>
</evidence>
<evidence type="ECO:0000256" key="10">
    <source>
        <dbReference type="ARBA" id="ARBA00023033"/>
    </source>
</evidence>
<dbReference type="GO" id="GO:0004497">
    <property type="term" value="F:monooxygenase activity"/>
    <property type="evidence" value="ECO:0007669"/>
    <property type="project" value="UniProtKB-KW"/>
</dbReference>
<keyword evidence="6" id="KW-0479">Metal-binding</keyword>
<evidence type="ECO:0000256" key="12">
    <source>
        <dbReference type="SAM" id="Phobius"/>
    </source>
</evidence>
<evidence type="ECO:0000256" key="4">
    <source>
        <dbReference type="ARBA" id="ARBA00022519"/>
    </source>
</evidence>
<dbReference type="GO" id="GO:0006629">
    <property type="term" value="P:lipid metabolic process"/>
    <property type="evidence" value="ECO:0007669"/>
    <property type="project" value="InterPro"/>
</dbReference>
<organism evidence="14 15">
    <name type="scientific">Pseudooceanicola sediminis</name>
    <dbReference type="NCBI Taxonomy" id="2211117"/>
    <lineage>
        <taxon>Bacteria</taxon>
        <taxon>Pseudomonadati</taxon>
        <taxon>Pseudomonadota</taxon>
        <taxon>Alphaproteobacteria</taxon>
        <taxon>Rhodobacterales</taxon>
        <taxon>Paracoccaceae</taxon>
        <taxon>Pseudooceanicola</taxon>
    </lineage>
</organism>
<keyword evidence="15" id="KW-1185">Reference proteome</keyword>
<evidence type="ECO:0000313" key="15">
    <source>
        <dbReference type="Proteomes" id="UP000265848"/>
    </source>
</evidence>
<protein>
    <submittedName>
        <fullName evidence="14">Alkane 1-monooxygenase</fullName>
    </submittedName>
</protein>
<dbReference type="EMBL" id="QWJJ01000002">
    <property type="protein sequence ID" value="RII40121.1"/>
    <property type="molecule type" value="Genomic_DNA"/>
</dbReference>
<feature type="domain" description="Fatty acid desaturase" evidence="13">
    <location>
        <begin position="111"/>
        <end position="333"/>
    </location>
</feature>
<evidence type="ECO:0000313" key="14">
    <source>
        <dbReference type="EMBL" id="RII40121.1"/>
    </source>
</evidence>
<keyword evidence="9" id="KW-0408">Iron</keyword>
<dbReference type="GO" id="GO:0046872">
    <property type="term" value="F:metal ion binding"/>
    <property type="evidence" value="ECO:0007669"/>
    <property type="project" value="UniProtKB-KW"/>
</dbReference>
<feature type="transmembrane region" description="Helical" evidence="12">
    <location>
        <begin position="103"/>
        <end position="126"/>
    </location>
</feature>
<comment type="caution">
    <text evidence="14">The sequence shown here is derived from an EMBL/GenBank/DDBJ whole genome shotgun (WGS) entry which is preliminary data.</text>
</comment>
<feature type="transmembrane region" description="Helical" evidence="12">
    <location>
        <begin position="229"/>
        <end position="255"/>
    </location>
</feature>
<evidence type="ECO:0000256" key="6">
    <source>
        <dbReference type="ARBA" id="ARBA00022723"/>
    </source>
</evidence>
<dbReference type="Pfam" id="PF00487">
    <property type="entry name" value="FA_desaturase"/>
    <property type="match status" value="1"/>
</dbReference>
<evidence type="ECO:0000256" key="3">
    <source>
        <dbReference type="ARBA" id="ARBA00022475"/>
    </source>
</evidence>
<dbReference type="GO" id="GO:0005886">
    <property type="term" value="C:plasma membrane"/>
    <property type="evidence" value="ECO:0007669"/>
    <property type="project" value="UniProtKB-SubCell"/>
</dbReference>
<feature type="transmembrane region" description="Helical" evidence="12">
    <location>
        <begin position="12"/>
        <end position="32"/>
    </location>
</feature>
<dbReference type="PANTHER" id="PTHR38674:SF1">
    <property type="entry name" value="ALKANE 1-MONOOXYGENASE 1"/>
    <property type="match status" value="1"/>
</dbReference>
<dbReference type="PANTHER" id="PTHR38674">
    <property type="entry name" value="ALKANE 1-MONOOXYGENASE 1"/>
    <property type="match status" value="1"/>
</dbReference>
<evidence type="ECO:0000256" key="7">
    <source>
        <dbReference type="ARBA" id="ARBA00022989"/>
    </source>
</evidence>
<keyword evidence="8" id="KW-0560">Oxidoreductase</keyword>
<dbReference type="Proteomes" id="UP000265848">
    <property type="component" value="Unassembled WGS sequence"/>
</dbReference>
<feature type="transmembrane region" description="Helical" evidence="12">
    <location>
        <begin position="38"/>
        <end position="56"/>
    </location>
</feature>
<evidence type="ECO:0000259" key="13">
    <source>
        <dbReference type="Pfam" id="PF00487"/>
    </source>
</evidence>
<keyword evidence="10 14" id="KW-0503">Monooxygenase</keyword>
<evidence type="ECO:0000256" key="9">
    <source>
        <dbReference type="ARBA" id="ARBA00023004"/>
    </source>
</evidence>
<reference evidence="14 15" key="1">
    <citation type="submission" date="2018-08" db="EMBL/GenBank/DDBJ databases">
        <title>Pseudooceanicola sediminis CY03 in the family Rhodobacteracea.</title>
        <authorList>
            <person name="Zhang Y.-J."/>
        </authorList>
    </citation>
    <scope>NUCLEOTIDE SEQUENCE [LARGE SCALE GENOMIC DNA]</scope>
    <source>
        <strain evidence="14 15">CY03</strain>
    </source>
</reference>
<keyword evidence="3" id="KW-1003">Cell membrane</keyword>
<dbReference type="InterPro" id="IPR033885">
    <property type="entry name" value="AlkB/XylM"/>
</dbReference>
<accession>A0A399J4C8</accession>
<keyword evidence="4" id="KW-0997">Cell inner membrane</keyword>
<evidence type="ECO:0000256" key="5">
    <source>
        <dbReference type="ARBA" id="ARBA00022692"/>
    </source>
</evidence>
<keyword evidence="11 12" id="KW-0472">Membrane</keyword>
<dbReference type="AlphaFoldDB" id="A0A399J4C8"/>
<keyword evidence="5 12" id="KW-0812">Transmembrane</keyword>
<evidence type="ECO:0000256" key="2">
    <source>
        <dbReference type="ARBA" id="ARBA00010823"/>
    </source>
</evidence>
<comment type="similarity">
    <text evidence="2">Belongs to the fatty acid desaturase type 1 family. AlkB subfamily.</text>
</comment>
<name>A0A399J4C8_9RHOB</name>
<dbReference type="RefSeq" id="WP_119397361.1">
    <property type="nucleotide sequence ID" value="NZ_QWJJ01000002.1"/>
</dbReference>
<proteinExistence type="inferred from homology"/>
<evidence type="ECO:0000256" key="11">
    <source>
        <dbReference type="ARBA" id="ARBA00023136"/>
    </source>
</evidence>
<dbReference type="InterPro" id="IPR005804">
    <property type="entry name" value="FA_desaturase_dom"/>
</dbReference>
<evidence type="ECO:0000256" key="8">
    <source>
        <dbReference type="ARBA" id="ARBA00023002"/>
    </source>
</evidence>
<feature type="transmembrane region" description="Helical" evidence="12">
    <location>
        <begin position="77"/>
        <end position="97"/>
    </location>
</feature>